<proteinExistence type="predicted"/>
<evidence type="ECO:0000313" key="2">
    <source>
        <dbReference type="Proteomes" id="UP000245207"/>
    </source>
</evidence>
<comment type="caution">
    <text evidence="1">The sequence shown here is derived from an EMBL/GenBank/DDBJ whole genome shotgun (WGS) entry which is preliminary data.</text>
</comment>
<evidence type="ECO:0000313" key="1">
    <source>
        <dbReference type="EMBL" id="PWA53666.1"/>
    </source>
</evidence>
<reference evidence="1 2" key="1">
    <citation type="journal article" date="2018" name="Mol. Plant">
        <title>The genome of Artemisia annua provides insight into the evolution of Asteraceae family and artemisinin biosynthesis.</title>
        <authorList>
            <person name="Shen Q."/>
            <person name="Zhang L."/>
            <person name="Liao Z."/>
            <person name="Wang S."/>
            <person name="Yan T."/>
            <person name="Shi P."/>
            <person name="Liu M."/>
            <person name="Fu X."/>
            <person name="Pan Q."/>
            <person name="Wang Y."/>
            <person name="Lv Z."/>
            <person name="Lu X."/>
            <person name="Zhang F."/>
            <person name="Jiang W."/>
            <person name="Ma Y."/>
            <person name="Chen M."/>
            <person name="Hao X."/>
            <person name="Li L."/>
            <person name="Tang Y."/>
            <person name="Lv G."/>
            <person name="Zhou Y."/>
            <person name="Sun X."/>
            <person name="Brodelius P.E."/>
            <person name="Rose J.K.C."/>
            <person name="Tang K."/>
        </authorList>
    </citation>
    <scope>NUCLEOTIDE SEQUENCE [LARGE SCALE GENOMIC DNA]</scope>
    <source>
        <strain evidence="2">cv. Huhao1</strain>
        <tissue evidence="1">Leaf</tissue>
    </source>
</reference>
<dbReference type="EMBL" id="PKPP01007339">
    <property type="protein sequence ID" value="PWA53666.1"/>
    <property type="molecule type" value="Genomic_DNA"/>
</dbReference>
<dbReference type="Proteomes" id="UP000245207">
    <property type="component" value="Unassembled WGS sequence"/>
</dbReference>
<organism evidence="1 2">
    <name type="scientific">Artemisia annua</name>
    <name type="common">Sweet wormwood</name>
    <dbReference type="NCBI Taxonomy" id="35608"/>
    <lineage>
        <taxon>Eukaryota</taxon>
        <taxon>Viridiplantae</taxon>
        <taxon>Streptophyta</taxon>
        <taxon>Embryophyta</taxon>
        <taxon>Tracheophyta</taxon>
        <taxon>Spermatophyta</taxon>
        <taxon>Magnoliopsida</taxon>
        <taxon>eudicotyledons</taxon>
        <taxon>Gunneridae</taxon>
        <taxon>Pentapetalae</taxon>
        <taxon>asterids</taxon>
        <taxon>campanulids</taxon>
        <taxon>Asterales</taxon>
        <taxon>Asteraceae</taxon>
        <taxon>Asteroideae</taxon>
        <taxon>Anthemideae</taxon>
        <taxon>Artemisiinae</taxon>
        <taxon>Artemisia</taxon>
    </lineage>
</organism>
<dbReference type="AlphaFoldDB" id="A0A2U1LXB8"/>
<name>A0A2U1LXB8_ARTAN</name>
<accession>A0A2U1LXB8</accession>
<sequence length="110" mass="12296">MQVSFKTLTTNENIVEVESATRISTVKVEIGRGKNISIYDECFDADNDVFIIQNECVLSFLLAGRQINVRTKHQDGNKVLFEVECSHQIASMTVNTPKEEKAIVLGALCF</sequence>
<gene>
    <name evidence="1" type="ORF">CTI12_AA443000</name>
</gene>
<keyword evidence="2" id="KW-1185">Reference proteome</keyword>
<protein>
    <submittedName>
        <fullName evidence="1">Uncharacterized protein</fullName>
    </submittedName>
</protein>